<dbReference type="Proteomes" id="UP001328107">
    <property type="component" value="Unassembled WGS sequence"/>
</dbReference>
<name>A0AAN5IDY7_9BILA</name>
<accession>A0AAN5IDY7</accession>
<dbReference type="InterPro" id="IPR058533">
    <property type="entry name" value="Cation_efflux_TM"/>
</dbReference>
<dbReference type="SUPFAM" id="SSF161111">
    <property type="entry name" value="Cation efflux protein transmembrane domain-like"/>
    <property type="match status" value="1"/>
</dbReference>
<feature type="non-terminal residue" evidence="10">
    <location>
        <position position="241"/>
    </location>
</feature>
<comment type="similarity">
    <text evidence="2">Belongs to the cation diffusion facilitator (CDF) transporter (TC 2.A.4) family. SLC30A subfamily.</text>
</comment>
<keyword evidence="3 8" id="KW-0812">Transmembrane</keyword>
<evidence type="ECO:0000256" key="7">
    <source>
        <dbReference type="SAM" id="MobiDB-lite"/>
    </source>
</evidence>
<evidence type="ECO:0000256" key="6">
    <source>
        <dbReference type="ARBA" id="ARBA00023136"/>
    </source>
</evidence>
<keyword evidence="5 8" id="KW-1133">Transmembrane helix</keyword>
<dbReference type="GO" id="GO:0006882">
    <property type="term" value="P:intracellular zinc ion homeostasis"/>
    <property type="evidence" value="ECO:0007669"/>
    <property type="project" value="TreeGrafter"/>
</dbReference>
<dbReference type="GO" id="GO:0010312">
    <property type="term" value="P:detoxification of zinc ion"/>
    <property type="evidence" value="ECO:0007669"/>
    <property type="project" value="TreeGrafter"/>
</dbReference>
<feature type="region of interest" description="Disordered" evidence="7">
    <location>
        <begin position="1"/>
        <end position="60"/>
    </location>
</feature>
<evidence type="ECO:0000313" key="11">
    <source>
        <dbReference type="Proteomes" id="UP001328107"/>
    </source>
</evidence>
<proteinExistence type="inferred from homology"/>
<keyword evidence="6 8" id="KW-0472">Membrane</keyword>
<protein>
    <recommendedName>
        <fullName evidence="9">Cation efflux protein transmembrane domain-containing protein</fullName>
    </recommendedName>
</protein>
<feature type="domain" description="Cation efflux protein transmembrane" evidence="9">
    <location>
        <begin position="93"/>
        <end position="166"/>
    </location>
</feature>
<evidence type="ECO:0000313" key="10">
    <source>
        <dbReference type="EMBL" id="GMR60525.1"/>
    </source>
</evidence>
<dbReference type="GO" id="GO:0016020">
    <property type="term" value="C:membrane"/>
    <property type="evidence" value="ECO:0007669"/>
    <property type="project" value="UniProtKB-SubCell"/>
</dbReference>
<evidence type="ECO:0000256" key="3">
    <source>
        <dbReference type="ARBA" id="ARBA00022692"/>
    </source>
</evidence>
<evidence type="ECO:0000256" key="8">
    <source>
        <dbReference type="SAM" id="Phobius"/>
    </source>
</evidence>
<dbReference type="Gene3D" id="1.20.1510.10">
    <property type="entry name" value="Cation efflux protein transmembrane domain"/>
    <property type="match status" value="1"/>
</dbReference>
<dbReference type="GO" id="GO:0005385">
    <property type="term" value="F:zinc ion transmembrane transporter activity"/>
    <property type="evidence" value="ECO:0007669"/>
    <property type="project" value="TreeGrafter"/>
</dbReference>
<feature type="transmembrane region" description="Helical" evidence="8">
    <location>
        <begin position="103"/>
        <end position="126"/>
    </location>
</feature>
<keyword evidence="11" id="KW-1185">Reference proteome</keyword>
<feature type="non-terminal residue" evidence="10">
    <location>
        <position position="1"/>
    </location>
</feature>
<reference evidence="11" key="1">
    <citation type="submission" date="2022-10" db="EMBL/GenBank/DDBJ databases">
        <title>Genome assembly of Pristionchus species.</title>
        <authorList>
            <person name="Yoshida K."/>
            <person name="Sommer R.J."/>
        </authorList>
    </citation>
    <scope>NUCLEOTIDE SEQUENCE [LARGE SCALE GENOMIC DNA]</scope>
    <source>
        <strain evidence="11">RS5460</strain>
    </source>
</reference>
<evidence type="ECO:0000256" key="5">
    <source>
        <dbReference type="ARBA" id="ARBA00022989"/>
    </source>
</evidence>
<evidence type="ECO:0000259" key="9">
    <source>
        <dbReference type="Pfam" id="PF01545"/>
    </source>
</evidence>
<sequence length="241" mass="26554">GHSHDGGEGHGHSHGEAGHGHSHEGGHGHSHEGHGHSHEGGSSDEEEDEEETRGARALSQASQLCHSNIALRFVNLDPEMKETVTVEEEPEIKDKKNLNMHGAFLHIVTDAIGSIIVIISAAIAFLWKDLLGGLFTLYLDPVLSLCLVVIISITAVRLVRQTSEVILRLRPGFFDQEKLTQKIGEVEGVVRVKNIHCWTLVANRHLCTAEIEFDSARDFSNAAPRIRKVFHRHGIHSLTIQ</sequence>
<feature type="transmembrane region" description="Helical" evidence="8">
    <location>
        <begin position="138"/>
        <end position="159"/>
    </location>
</feature>
<feature type="compositionally biased region" description="Basic and acidic residues" evidence="7">
    <location>
        <begin position="1"/>
        <end position="41"/>
    </location>
</feature>
<feature type="compositionally biased region" description="Acidic residues" evidence="7">
    <location>
        <begin position="42"/>
        <end position="51"/>
    </location>
</feature>
<keyword evidence="4" id="KW-0862">Zinc</keyword>
<evidence type="ECO:0000256" key="2">
    <source>
        <dbReference type="ARBA" id="ARBA00008873"/>
    </source>
</evidence>
<comment type="subcellular location">
    <subcellularLocation>
        <location evidence="1">Membrane</location>
        <topology evidence="1">Multi-pass membrane protein</topology>
    </subcellularLocation>
</comment>
<gene>
    <name evidence="10" type="ORF">PMAYCL1PPCAC_30720</name>
</gene>
<evidence type="ECO:0000256" key="4">
    <source>
        <dbReference type="ARBA" id="ARBA00022833"/>
    </source>
</evidence>
<dbReference type="InterPro" id="IPR027469">
    <property type="entry name" value="Cation_efflux_TMD_sf"/>
</dbReference>
<dbReference type="AlphaFoldDB" id="A0AAN5IDY7"/>
<evidence type="ECO:0000256" key="1">
    <source>
        <dbReference type="ARBA" id="ARBA00004141"/>
    </source>
</evidence>
<organism evidence="10 11">
    <name type="scientific">Pristionchus mayeri</name>
    <dbReference type="NCBI Taxonomy" id="1317129"/>
    <lineage>
        <taxon>Eukaryota</taxon>
        <taxon>Metazoa</taxon>
        <taxon>Ecdysozoa</taxon>
        <taxon>Nematoda</taxon>
        <taxon>Chromadorea</taxon>
        <taxon>Rhabditida</taxon>
        <taxon>Rhabditina</taxon>
        <taxon>Diplogasteromorpha</taxon>
        <taxon>Diplogasteroidea</taxon>
        <taxon>Neodiplogasteridae</taxon>
        <taxon>Pristionchus</taxon>
    </lineage>
</organism>
<dbReference type="PANTHER" id="PTHR45820:SF4">
    <property type="entry name" value="ZINC TRANSPORTER 63C, ISOFORM F"/>
    <property type="match status" value="1"/>
</dbReference>
<dbReference type="Pfam" id="PF01545">
    <property type="entry name" value="Cation_efflux"/>
    <property type="match status" value="1"/>
</dbReference>
<comment type="caution">
    <text evidence="10">The sequence shown here is derived from an EMBL/GenBank/DDBJ whole genome shotgun (WGS) entry which is preliminary data.</text>
</comment>
<dbReference type="PANTHER" id="PTHR45820">
    <property type="entry name" value="FI23527P1"/>
    <property type="match status" value="1"/>
</dbReference>
<dbReference type="EMBL" id="BTRK01000006">
    <property type="protein sequence ID" value="GMR60525.1"/>
    <property type="molecule type" value="Genomic_DNA"/>
</dbReference>